<dbReference type="Pfam" id="PF13391">
    <property type="entry name" value="HNH_2"/>
    <property type="match status" value="1"/>
</dbReference>
<gene>
    <name evidence="2" type="ORF">WH95_09305</name>
</gene>
<comment type="caution">
    <text evidence="2">The sequence shown here is derived from an EMBL/GenBank/DDBJ whole genome shotgun (WGS) entry which is preliminary data.</text>
</comment>
<sequence length="260" mass="30139">MAERRNWSQEEVRHALALYLVTDFGKIDNKNPDIIKLANALGRSKNAVALKLANLAALDASIPQSGMSNVSKTDRQVWDEFKNDPSAIIEAYEEQSLDKNHTIIKTDTDRFINETLGLAETDTNFDPRRARDKQVFSKQRVGQNFFRKAILSAYERRCALTGVEDIRLLNASHIVAWKDDHVNRVNPSNGICLNGLHDRAFDRHLITFDEDYRLKIRNDVPQIARRQLERVESSRLYMPKRFLPDQAFLEQHRRIFYEEG</sequence>
<keyword evidence="2" id="KW-0255">Endonuclease</keyword>
<dbReference type="AlphaFoldDB" id="A0A0M2RCC0"/>
<protein>
    <submittedName>
        <fullName evidence="2">Restriction endonuclease</fullName>
    </submittedName>
</protein>
<dbReference type="InterPro" id="IPR003615">
    <property type="entry name" value="HNH_nuc"/>
</dbReference>
<dbReference type="OrthoDB" id="7181882at2"/>
<accession>A0A0M2RCC0</accession>
<dbReference type="EMBL" id="LANI01000005">
    <property type="protein sequence ID" value="KKJ77228.1"/>
    <property type="molecule type" value="Genomic_DNA"/>
</dbReference>
<keyword evidence="2" id="KW-0540">Nuclease</keyword>
<organism evidence="2 3">
    <name type="scientific">Kiloniella litopenaei</name>
    <dbReference type="NCBI Taxonomy" id="1549748"/>
    <lineage>
        <taxon>Bacteria</taxon>
        <taxon>Pseudomonadati</taxon>
        <taxon>Pseudomonadota</taxon>
        <taxon>Alphaproteobacteria</taxon>
        <taxon>Rhodospirillales</taxon>
        <taxon>Kiloniellaceae</taxon>
        <taxon>Kiloniella</taxon>
    </lineage>
</organism>
<dbReference type="RefSeq" id="WP_046505933.1">
    <property type="nucleotide sequence ID" value="NZ_LANI01000005.1"/>
</dbReference>
<dbReference type="GO" id="GO:0004519">
    <property type="term" value="F:endonuclease activity"/>
    <property type="evidence" value="ECO:0007669"/>
    <property type="project" value="UniProtKB-KW"/>
</dbReference>
<keyword evidence="3" id="KW-1185">Reference proteome</keyword>
<proteinExistence type="predicted"/>
<evidence type="ECO:0000259" key="1">
    <source>
        <dbReference type="Pfam" id="PF13391"/>
    </source>
</evidence>
<evidence type="ECO:0000313" key="3">
    <source>
        <dbReference type="Proteomes" id="UP000034491"/>
    </source>
</evidence>
<evidence type="ECO:0000313" key="2">
    <source>
        <dbReference type="EMBL" id="KKJ77228.1"/>
    </source>
</evidence>
<keyword evidence="2" id="KW-0378">Hydrolase</keyword>
<reference evidence="2 3" key="1">
    <citation type="submission" date="2015-03" db="EMBL/GenBank/DDBJ databases">
        <title>Genome sequence of Kiloniella sp. P1-1, isolated from the gut microflora of Pacific white shrimp, Penaeus vannamei.</title>
        <authorList>
            <person name="Shao Z."/>
            <person name="Wang L."/>
            <person name="Li X."/>
        </authorList>
    </citation>
    <scope>NUCLEOTIDE SEQUENCE [LARGE SCALE GENOMIC DNA]</scope>
    <source>
        <strain evidence="2 3">P1-1</strain>
    </source>
</reference>
<dbReference type="Proteomes" id="UP000034491">
    <property type="component" value="Unassembled WGS sequence"/>
</dbReference>
<name>A0A0M2RCC0_9PROT</name>
<feature type="domain" description="HNH nuclease" evidence="1">
    <location>
        <begin position="158"/>
        <end position="209"/>
    </location>
</feature>